<accession>C5WCY3</accession>
<dbReference type="Proteomes" id="UP000061704">
    <property type="component" value="Chromosome"/>
</dbReference>
<dbReference type="HAMAP" id="MF_00235">
    <property type="entry name" value="Adenylate_kinase_Adk"/>
    <property type="match status" value="1"/>
</dbReference>
<dbReference type="OrthoDB" id="9805030at2"/>
<dbReference type="EC" id="2.7.4.3" evidence="5 7"/>
<feature type="binding site" evidence="5">
    <location>
        <position position="31"/>
    </location>
    <ligand>
        <name>AMP</name>
        <dbReference type="ChEBI" id="CHEBI:456215"/>
    </ligand>
</feature>
<feature type="binding site" evidence="5">
    <location>
        <position position="36"/>
    </location>
    <ligand>
        <name>AMP</name>
        <dbReference type="ChEBI" id="CHEBI:456215"/>
    </ligand>
</feature>
<feature type="region of interest" description="LID" evidence="5">
    <location>
        <begin position="122"/>
        <end position="159"/>
    </location>
</feature>
<reference evidence="9 10" key="1">
    <citation type="journal article" date="2011" name="Genome Biol. Evol.">
        <title>Reductive evolution of bacterial genome in insect gut environment.</title>
        <authorList>
            <person name="Nikoh N."/>
            <person name="Hosokawa T."/>
            <person name="Ohshima K."/>
            <person name="Hattori M."/>
            <person name="Fukatsu T."/>
        </authorList>
    </citation>
    <scope>NUCLEOTIDE SEQUENCE [LARGE SCALE GENOMIC DNA]</scope>
    <source>
        <strain evidence="9 10">Mpkobe</strain>
    </source>
</reference>
<keyword evidence="5" id="KW-0963">Cytoplasm</keyword>
<dbReference type="GO" id="GO:0005737">
    <property type="term" value="C:cytoplasm"/>
    <property type="evidence" value="ECO:0007669"/>
    <property type="project" value="UniProtKB-SubCell"/>
</dbReference>
<comment type="catalytic activity">
    <reaction evidence="5 7">
        <text>AMP + ATP = 2 ADP</text>
        <dbReference type="Rhea" id="RHEA:12973"/>
        <dbReference type="ChEBI" id="CHEBI:30616"/>
        <dbReference type="ChEBI" id="CHEBI:456215"/>
        <dbReference type="ChEBI" id="CHEBI:456216"/>
        <dbReference type="EC" id="2.7.4.3"/>
    </reaction>
</comment>
<comment type="domain">
    <text evidence="5">Consists of three domains, a large central CORE domain and two small peripheral domains, NMPbind and LID, which undergo movements during catalysis. The LID domain closes over the site of phosphoryl transfer upon ATP binding. Assembling and dissambling the active center during each catalytic cycle provides an effective means to prevent ATP hydrolysis.</text>
</comment>
<dbReference type="KEGG" id="icp:ICMP_335"/>
<name>C5WCY3_9ENTR</name>
<evidence type="ECO:0000256" key="7">
    <source>
        <dbReference type="RuleBase" id="RU003331"/>
    </source>
</evidence>
<evidence type="ECO:0000256" key="1">
    <source>
        <dbReference type="ARBA" id="ARBA00022679"/>
    </source>
</evidence>
<evidence type="ECO:0000256" key="6">
    <source>
        <dbReference type="RuleBase" id="RU003330"/>
    </source>
</evidence>
<evidence type="ECO:0000259" key="8">
    <source>
        <dbReference type="Pfam" id="PF05191"/>
    </source>
</evidence>
<dbReference type="FunFam" id="3.40.50.300:FF:000106">
    <property type="entry name" value="Adenylate kinase mitochondrial"/>
    <property type="match status" value="1"/>
</dbReference>
<dbReference type="InterPro" id="IPR007862">
    <property type="entry name" value="Adenylate_kinase_lid-dom"/>
</dbReference>
<dbReference type="CDD" id="cd01428">
    <property type="entry name" value="ADK"/>
    <property type="match status" value="1"/>
</dbReference>
<feature type="domain" description="Adenylate kinase active site lid" evidence="8">
    <location>
        <begin position="123"/>
        <end position="158"/>
    </location>
</feature>
<comment type="subcellular location">
    <subcellularLocation>
        <location evidence="5 7">Cytoplasm</location>
    </subcellularLocation>
</comment>
<evidence type="ECO:0000313" key="10">
    <source>
        <dbReference type="Proteomes" id="UP000061704"/>
    </source>
</evidence>
<comment type="subunit">
    <text evidence="5 7">Monomer.</text>
</comment>
<keyword evidence="5 7" id="KW-0067">ATP-binding</keyword>
<comment type="pathway">
    <text evidence="5">Purine metabolism; AMP biosynthesis via salvage pathway; AMP from ADP: step 1/1.</text>
</comment>
<dbReference type="NCBIfam" id="NF001379">
    <property type="entry name" value="PRK00279.1-1"/>
    <property type="match status" value="1"/>
</dbReference>
<dbReference type="InterPro" id="IPR000850">
    <property type="entry name" value="Adenylat/UMP-CMP_kin"/>
</dbReference>
<dbReference type="UniPathway" id="UPA00588">
    <property type="reaction ID" value="UER00649"/>
</dbReference>
<keyword evidence="3 5" id="KW-0547">Nucleotide-binding</keyword>
<dbReference type="EMBL" id="AP010872">
    <property type="protein sequence ID" value="BAH83189.1"/>
    <property type="molecule type" value="Genomic_DNA"/>
</dbReference>
<keyword evidence="1 5" id="KW-0808">Transferase</keyword>
<comment type="caution">
    <text evidence="5">Lacks conserved residue(s) required for the propagation of feature annotation.</text>
</comment>
<dbReference type="InterPro" id="IPR027417">
    <property type="entry name" value="P-loop_NTPase"/>
</dbReference>
<dbReference type="PROSITE" id="PS00113">
    <property type="entry name" value="ADENYLATE_KINASE"/>
    <property type="match status" value="1"/>
</dbReference>
<organism evidence="9 10">
    <name type="scientific">Candidatus Ishikawaella capsulata Mpkobe</name>
    <dbReference type="NCBI Taxonomy" id="476281"/>
    <lineage>
        <taxon>Bacteria</taxon>
        <taxon>Pseudomonadati</taxon>
        <taxon>Pseudomonadota</taxon>
        <taxon>Gammaproteobacteria</taxon>
        <taxon>Enterobacterales</taxon>
        <taxon>Enterobacteriaceae</taxon>
        <taxon>Candidatus Ishikawella</taxon>
    </lineage>
</organism>
<feature type="region of interest" description="NMP" evidence="5">
    <location>
        <begin position="30"/>
        <end position="59"/>
    </location>
</feature>
<dbReference type="Pfam" id="PF00406">
    <property type="entry name" value="ADK"/>
    <property type="match status" value="1"/>
</dbReference>
<feature type="binding site" evidence="5">
    <location>
        <position position="167"/>
    </location>
    <ligand>
        <name>AMP</name>
        <dbReference type="ChEBI" id="CHEBI:456215"/>
    </ligand>
</feature>
<dbReference type="RefSeq" id="WP_041069263.1">
    <property type="nucleotide sequence ID" value="NZ_AP010872.1"/>
</dbReference>
<dbReference type="SUPFAM" id="SSF52540">
    <property type="entry name" value="P-loop containing nucleoside triphosphate hydrolases"/>
    <property type="match status" value="1"/>
</dbReference>
<feature type="binding site" evidence="5">
    <location>
        <begin position="85"/>
        <end position="88"/>
    </location>
    <ligand>
        <name>AMP</name>
        <dbReference type="ChEBI" id="CHEBI:456215"/>
    </ligand>
</feature>
<evidence type="ECO:0000256" key="5">
    <source>
        <dbReference type="HAMAP-Rule" id="MF_00235"/>
    </source>
</evidence>
<protein>
    <recommendedName>
        <fullName evidence="5 7">Adenylate kinase</fullName>
        <shortName evidence="5">AK</shortName>
        <ecNumber evidence="5 7">2.7.4.3</ecNumber>
    </recommendedName>
    <alternativeName>
        <fullName evidence="5">ATP-AMP transphosphorylase</fullName>
    </alternativeName>
    <alternativeName>
        <fullName evidence="5">ATP:AMP phosphotransferase</fullName>
    </alternativeName>
    <alternativeName>
        <fullName evidence="5">Adenylate monophosphate kinase</fullName>
    </alternativeName>
</protein>
<feature type="binding site" evidence="5">
    <location>
        <position position="199"/>
    </location>
    <ligand>
        <name>ATP</name>
        <dbReference type="ChEBI" id="CHEBI:30616"/>
    </ligand>
</feature>
<dbReference type="AlphaFoldDB" id="C5WCY3"/>
<dbReference type="NCBIfam" id="TIGR01351">
    <property type="entry name" value="adk"/>
    <property type="match status" value="1"/>
</dbReference>
<dbReference type="STRING" id="476281.ICMP_335"/>
<dbReference type="Gene3D" id="3.40.50.300">
    <property type="entry name" value="P-loop containing nucleotide triphosphate hydrolases"/>
    <property type="match status" value="1"/>
</dbReference>
<comment type="function">
    <text evidence="5">Catalyzes the reversible transfer of the terminal phosphate group between ATP and AMP. Plays an important role in cellular energy homeostasis and in adenine nucleotide metabolism.</text>
</comment>
<dbReference type="GO" id="GO:0044209">
    <property type="term" value="P:AMP salvage"/>
    <property type="evidence" value="ECO:0007669"/>
    <property type="project" value="UniProtKB-UniRule"/>
</dbReference>
<feature type="binding site" evidence="5">
    <location>
        <begin position="10"/>
        <end position="15"/>
    </location>
    <ligand>
        <name>ATP</name>
        <dbReference type="ChEBI" id="CHEBI:30616"/>
    </ligand>
</feature>
<dbReference type="InterPro" id="IPR033690">
    <property type="entry name" value="Adenylat_kinase_CS"/>
</dbReference>
<dbReference type="Pfam" id="PF05191">
    <property type="entry name" value="ADK_lid"/>
    <property type="match status" value="1"/>
</dbReference>
<dbReference type="InterPro" id="IPR006259">
    <property type="entry name" value="Adenyl_kin_sub"/>
</dbReference>
<comment type="similarity">
    <text evidence="5 6">Belongs to the adenylate kinase family.</text>
</comment>
<dbReference type="GO" id="GO:0005524">
    <property type="term" value="F:ATP binding"/>
    <property type="evidence" value="ECO:0007669"/>
    <property type="project" value="UniProtKB-UniRule"/>
</dbReference>
<dbReference type="PRINTS" id="PR00094">
    <property type="entry name" value="ADENYLTKNASE"/>
</dbReference>
<gene>
    <name evidence="5 9" type="primary">adk</name>
    <name evidence="9" type="ORF">ICMP_335</name>
</gene>
<evidence type="ECO:0000256" key="3">
    <source>
        <dbReference type="ARBA" id="ARBA00022741"/>
    </source>
</evidence>
<feature type="binding site" evidence="5">
    <location>
        <begin position="132"/>
        <end position="133"/>
    </location>
    <ligand>
        <name>ATP</name>
        <dbReference type="ChEBI" id="CHEBI:30616"/>
    </ligand>
</feature>
<evidence type="ECO:0000256" key="4">
    <source>
        <dbReference type="ARBA" id="ARBA00022777"/>
    </source>
</evidence>
<proteinExistence type="inferred from homology"/>
<feature type="binding site" evidence="5">
    <location>
        <position position="123"/>
    </location>
    <ligand>
        <name>ATP</name>
        <dbReference type="ChEBI" id="CHEBI:30616"/>
    </ligand>
</feature>
<feature type="binding site" evidence="5">
    <location>
        <position position="156"/>
    </location>
    <ligand>
        <name>AMP</name>
        <dbReference type="ChEBI" id="CHEBI:456215"/>
    </ligand>
</feature>
<evidence type="ECO:0000256" key="2">
    <source>
        <dbReference type="ARBA" id="ARBA00022727"/>
    </source>
</evidence>
<keyword evidence="2 5" id="KW-0545">Nucleotide biosynthesis</keyword>
<sequence length="216" mass="24706">MYIILLGAPGAGKGTQAHFIKNKYDLLLVSTGDILRDAVQKDSHLNNKVQSLMNRGEFITDELMIALVKKYINNKKGKNGVLLDGFPRTMPQAIALREAGFNIDCVIELEVPDNLIIKRIVGRRIHALSGRTYHVTLNPPKVHNRDDVTGEILTIRKDDQEYIVRKRLIEYHKMTEPVINYYKRELSGHTNYYKIDGTLPIIRVNQEITKILESIQ</sequence>
<evidence type="ECO:0000313" key="9">
    <source>
        <dbReference type="EMBL" id="BAH83189.1"/>
    </source>
</evidence>
<feature type="binding site" evidence="5">
    <location>
        <position position="92"/>
    </location>
    <ligand>
        <name>AMP</name>
        <dbReference type="ChEBI" id="CHEBI:456215"/>
    </ligand>
</feature>
<keyword evidence="10" id="KW-1185">Reference proteome</keyword>
<dbReference type="GO" id="GO:0004017">
    <property type="term" value="F:AMP kinase activity"/>
    <property type="evidence" value="ECO:0007669"/>
    <property type="project" value="UniProtKB-UniRule"/>
</dbReference>
<dbReference type="PANTHER" id="PTHR23359">
    <property type="entry name" value="NUCLEOTIDE KINASE"/>
    <property type="match status" value="1"/>
</dbReference>
<dbReference type="HOGENOM" id="CLU_032354_1_2_6"/>
<keyword evidence="4 5" id="KW-0418">Kinase</keyword>
<feature type="binding site" evidence="5">
    <location>
        <begin position="57"/>
        <end position="59"/>
    </location>
    <ligand>
        <name>AMP</name>
        <dbReference type="ChEBI" id="CHEBI:456215"/>
    </ligand>
</feature>